<dbReference type="WBParaSite" id="GPLIN_001519300">
    <property type="protein sequence ID" value="GPLIN_001519300"/>
    <property type="gene ID" value="GPLIN_001519300"/>
</dbReference>
<evidence type="ECO:0000313" key="3">
    <source>
        <dbReference type="WBParaSite" id="GPLIN_001519300"/>
    </source>
</evidence>
<feature type="chain" id="PRO_5008147886" evidence="1">
    <location>
        <begin position="27"/>
        <end position="89"/>
    </location>
</feature>
<proteinExistence type="predicted"/>
<dbReference type="AlphaFoldDB" id="A0A183CQN5"/>
<reference evidence="3" key="3">
    <citation type="submission" date="2016-06" db="UniProtKB">
        <authorList>
            <consortium name="WormBaseParasite"/>
        </authorList>
    </citation>
    <scope>IDENTIFICATION</scope>
</reference>
<accession>A0A183CQN5</accession>
<sequence>MPKIGVLSVALCISILLNNLVLKTAGGCFGLTTCEDHTLHGRWKSFCHKLSKDTCGTEQLLYKGKTYKCHWEKTQGSYDKGNCNPFNLL</sequence>
<reference evidence="2" key="1">
    <citation type="submission" date="2013-12" db="EMBL/GenBank/DDBJ databases">
        <authorList>
            <person name="Aslett M."/>
        </authorList>
    </citation>
    <scope>NUCLEOTIDE SEQUENCE [LARGE SCALE GENOMIC DNA]</scope>
    <source>
        <strain evidence="2">Lindley</strain>
    </source>
</reference>
<keyword evidence="2" id="KW-1185">Reference proteome</keyword>
<name>A0A183CQN5_GLOPA</name>
<evidence type="ECO:0000313" key="2">
    <source>
        <dbReference type="Proteomes" id="UP000050741"/>
    </source>
</evidence>
<evidence type="ECO:0000256" key="1">
    <source>
        <dbReference type="SAM" id="SignalP"/>
    </source>
</evidence>
<dbReference type="Proteomes" id="UP000050741">
    <property type="component" value="Unassembled WGS sequence"/>
</dbReference>
<protein>
    <submittedName>
        <fullName evidence="3">Secreted protein</fullName>
    </submittedName>
</protein>
<keyword evidence="1" id="KW-0732">Signal</keyword>
<organism evidence="2 3">
    <name type="scientific">Globodera pallida</name>
    <name type="common">Potato cyst nematode worm</name>
    <name type="synonym">Heterodera pallida</name>
    <dbReference type="NCBI Taxonomy" id="36090"/>
    <lineage>
        <taxon>Eukaryota</taxon>
        <taxon>Metazoa</taxon>
        <taxon>Ecdysozoa</taxon>
        <taxon>Nematoda</taxon>
        <taxon>Chromadorea</taxon>
        <taxon>Rhabditida</taxon>
        <taxon>Tylenchina</taxon>
        <taxon>Tylenchomorpha</taxon>
        <taxon>Tylenchoidea</taxon>
        <taxon>Heteroderidae</taxon>
        <taxon>Heteroderinae</taxon>
        <taxon>Globodera</taxon>
    </lineage>
</organism>
<reference evidence="2" key="2">
    <citation type="submission" date="2014-05" db="EMBL/GenBank/DDBJ databases">
        <title>The genome and life-stage specific transcriptomes of Globodera pallida elucidate key aspects of plant parasitism by a cyst nematode.</title>
        <authorList>
            <person name="Cotton J.A."/>
            <person name="Lilley C.J."/>
            <person name="Jones L.M."/>
            <person name="Kikuchi T."/>
            <person name="Reid A.J."/>
            <person name="Thorpe P."/>
            <person name="Tsai I.J."/>
            <person name="Beasley H."/>
            <person name="Blok V."/>
            <person name="Cock P.J.A."/>
            <person name="Van den Akker S.E."/>
            <person name="Holroyd N."/>
            <person name="Hunt M."/>
            <person name="Mantelin S."/>
            <person name="Naghra H."/>
            <person name="Pain A."/>
            <person name="Palomares-Rius J.E."/>
            <person name="Zarowiecki M."/>
            <person name="Berriman M."/>
            <person name="Jones J.T."/>
            <person name="Urwin P.E."/>
        </authorList>
    </citation>
    <scope>NUCLEOTIDE SEQUENCE [LARGE SCALE GENOMIC DNA]</scope>
    <source>
        <strain evidence="2">Lindley</strain>
    </source>
</reference>
<feature type="signal peptide" evidence="1">
    <location>
        <begin position="1"/>
        <end position="26"/>
    </location>
</feature>